<accession>A0AAV7Q8W5</accession>
<reference evidence="3" key="1">
    <citation type="journal article" date="2022" name="bioRxiv">
        <title>Sequencing and chromosome-scale assembly of the giantPleurodeles waltlgenome.</title>
        <authorList>
            <person name="Brown T."/>
            <person name="Elewa A."/>
            <person name="Iarovenko S."/>
            <person name="Subramanian E."/>
            <person name="Araus A.J."/>
            <person name="Petzold A."/>
            <person name="Susuki M."/>
            <person name="Suzuki K.-i.T."/>
            <person name="Hayashi T."/>
            <person name="Toyoda A."/>
            <person name="Oliveira C."/>
            <person name="Osipova E."/>
            <person name="Leigh N.D."/>
            <person name="Simon A."/>
            <person name="Yun M.H."/>
        </authorList>
    </citation>
    <scope>NUCLEOTIDE SEQUENCE</scope>
    <source>
        <strain evidence="3">20211129_DDA</strain>
        <tissue evidence="3">Liver</tissue>
    </source>
</reference>
<protein>
    <recommendedName>
        <fullName evidence="2">Integrase catalytic domain-containing protein</fullName>
    </recommendedName>
</protein>
<dbReference type="PANTHER" id="PTHR37984">
    <property type="entry name" value="PROTEIN CBG26694"/>
    <property type="match status" value="1"/>
</dbReference>
<dbReference type="InterPro" id="IPR001584">
    <property type="entry name" value="Integrase_cat-core"/>
</dbReference>
<sequence length="335" mass="37431">MLVVIDDFSKYPEVEMLDMTTAGQVIPCLEKVMATHGLIQELRTENGLPFSSQEFAEYLAKHGVVQRKITPCWPEGNGEAERFMRTLNKVLRIAVAKAHNVDCALYAFLRYYRLTPQTTTKISPSALCMNRQVEDTIPQCEVSTAPQDQASERLCQHKAANDRVSRRRRARSVPLQVGDHLLVWNRHPGGKFRLPFEMMPWTVVRIRGTLVADQKVHESVTPNISFFKQYRSDTASTATDASPPPTVSDGLELGDNFLCTPELEITTPQGECLENNGGSQGVTSDECEGVRHPEESGLDGTGKTVVRVPLRAGDGRYHLRPRPLPSSKLRDFILT</sequence>
<dbReference type="AlphaFoldDB" id="A0AAV7Q8W5"/>
<gene>
    <name evidence="3" type="ORF">NDU88_003390</name>
</gene>
<evidence type="ECO:0000259" key="2">
    <source>
        <dbReference type="PROSITE" id="PS50994"/>
    </source>
</evidence>
<evidence type="ECO:0000313" key="4">
    <source>
        <dbReference type="Proteomes" id="UP001066276"/>
    </source>
</evidence>
<dbReference type="Gene3D" id="3.30.420.10">
    <property type="entry name" value="Ribonuclease H-like superfamily/Ribonuclease H"/>
    <property type="match status" value="1"/>
</dbReference>
<dbReference type="Proteomes" id="UP001066276">
    <property type="component" value="Chromosome 6"/>
</dbReference>
<dbReference type="InterPro" id="IPR012337">
    <property type="entry name" value="RNaseH-like_sf"/>
</dbReference>
<evidence type="ECO:0000256" key="1">
    <source>
        <dbReference type="SAM" id="MobiDB-lite"/>
    </source>
</evidence>
<organism evidence="3 4">
    <name type="scientific">Pleurodeles waltl</name>
    <name type="common">Iberian ribbed newt</name>
    <dbReference type="NCBI Taxonomy" id="8319"/>
    <lineage>
        <taxon>Eukaryota</taxon>
        <taxon>Metazoa</taxon>
        <taxon>Chordata</taxon>
        <taxon>Craniata</taxon>
        <taxon>Vertebrata</taxon>
        <taxon>Euteleostomi</taxon>
        <taxon>Amphibia</taxon>
        <taxon>Batrachia</taxon>
        <taxon>Caudata</taxon>
        <taxon>Salamandroidea</taxon>
        <taxon>Salamandridae</taxon>
        <taxon>Pleurodelinae</taxon>
        <taxon>Pleurodeles</taxon>
    </lineage>
</organism>
<feature type="region of interest" description="Disordered" evidence="1">
    <location>
        <begin position="269"/>
        <end position="301"/>
    </location>
</feature>
<keyword evidence="4" id="KW-1185">Reference proteome</keyword>
<dbReference type="PROSITE" id="PS50994">
    <property type="entry name" value="INTEGRASE"/>
    <property type="match status" value="1"/>
</dbReference>
<feature type="domain" description="Integrase catalytic" evidence="2">
    <location>
        <begin position="1"/>
        <end position="132"/>
    </location>
</feature>
<dbReference type="InterPro" id="IPR050951">
    <property type="entry name" value="Retrovirus_Pol_polyprotein"/>
</dbReference>
<dbReference type="GO" id="GO:0015074">
    <property type="term" value="P:DNA integration"/>
    <property type="evidence" value="ECO:0007669"/>
    <property type="project" value="InterPro"/>
</dbReference>
<comment type="caution">
    <text evidence="3">The sequence shown here is derived from an EMBL/GenBank/DDBJ whole genome shotgun (WGS) entry which is preliminary data.</text>
</comment>
<dbReference type="EMBL" id="JANPWB010000010">
    <property type="protein sequence ID" value="KAJ1136977.1"/>
    <property type="molecule type" value="Genomic_DNA"/>
</dbReference>
<proteinExistence type="predicted"/>
<dbReference type="GO" id="GO:0003676">
    <property type="term" value="F:nucleic acid binding"/>
    <property type="evidence" value="ECO:0007669"/>
    <property type="project" value="InterPro"/>
</dbReference>
<evidence type="ECO:0000313" key="3">
    <source>
        <dbReference type="EMBL" id="KAJ1136977.1"/>
    </source>
</evidence>
<dbReference type="PANTHER" id="PTHR37984:SF11">
    <property type="entry name" value="INTEGRASE CATALYTIC DOMAIN-CONTAINING PROTEIN"/>
    <property type="match status" value="1"/>
</dbReference>
<dbReference type="SUPFAM" id="SSF53098">
    <property type="entry name" value="Ribonuclease H-like"/>
    <property type="match status" value="1"/>
</dbReference>
<dbReference type="InterPro" id="IPR036397">
    <property type="entry name" value="RNaseH_sf"/>
</dbReference>
<name>A0AAV7Q8W5_PLEWA</name>